<protein>
    <recommendedName>
        <fullName evidence="9">GOLD domain-containing protein</fullName>
    </recommendedName>
</protein>
<evidence type="ECO:0000256" key="8">
    <source>
        <dbReference type="SAM" id="Phobius"/>
    </source>
</evidence>
<dbReference type="GO" id="GO:0016020">
    <property type="term" value="C:membrane"/>
    <property type="evidence" value="ECO:0007669"/>
    <property type="project" value="UniProtKB-SubCell"/>
</dbReference>
<keyword evidence="11" id="KW-1185">Reference proteome</keyword>
<dbReference type="FunCoup" id="B3S6D8">
    <property type="interactions" value="2174"/>
</dbReference>
<dbReference type="GO" id="GO:0006888">
    <property type="term" value="P:endoplasmic reticulum to Golgi vesicle-mediated transport"/>
    <property type="evidence" value="ECO:0000318"/>
    <property type="project" value="GO_Central"/>
</dbReference>
<dbReference type="GO" id="GO:0030134">
    <property type="term" value="C:COPII-coated ER to Golgi transport vesicle"/>
    <property type="evidence" value="ECO:0000318"/>
    <property type="project" value="GO_Central"/>
</dbReference>
<keyword evidence="5 8" id="KW-1133">Transmembrane helix</keyword>
<reference evidence="10 11" key="1">
    <citation type="journal article" date="2008" name="Nature">
        <title>The Trichoplax genome and the nature of placozoans.</title>
        <authorList>
            <person name="Srivastava M."/>
            <person name="Begovic E."/>
            <person name="Chapman J."/>
            <person name="Putnam N.H."/>
            <person name="Hellsten U."/>
            <person name="Kawashima T."/>
            <person name="Kuo A."/>
            <person name="Mitros T."/>
            <person name="Salamov A."/>
            <person name="Carpenter M.L."/>
            <person name="Signorovitch A.Y."/>
            <person name="Moreno M.A."/>
            <person name="Kamm K."/>
            <person name="Grimwood J."/>
            <person name="Schmutz J."/>
            <person name="Shapiro H."/>
            <person name="Grigoriev I.V."/>
            <person name="Buss L.W."/>
            <person name="Schierwater B."/>
            <person name="Dellaporta S.L."/>
            <person name="Rokhsar D.S."/>
        </authorList>
    </citation>
    <scope>NUCLEOTIDE SEQUENCE [LARGE SCALE GENOMIC DNA]</scope>
    <source>
        <strain evidence="10 11">Grell-BS-1999</strain>
    </source>
</reference>
<dbReference type="EMBL" id="DS985252">
    <property type="protein sequence ID" value="EDV21741.1"/>
    <property type="molecule type" value="Genomic_DNA"/>
</dbReference>
<feature type="non-terminal residue" evidence="10">
    <location>
        <position position="195"/>
    </location>
</feature>
<evidence type="ECO:0000256" key="1">
    <source>
        <dbReference type="ARBA" id="ARBA00004479"/>
    </source>
</evidence>
<dbReference type="InterPro" id="IPR009038">
    <property type="entry name" value="GOLD_dom"/>
</dbReference>
<dbReference type="GO" id="GO:0005783">
    <property type="term" value="C:endoplasmic reticulum"/>
    <property type="evidence" value="ECO:0000318"/>
    <property type="project" value="GO_Central"/>
</dbReference>
<dbReference type="SMART" id="SM01190">
    <property type="entry name" value="EMP24_GP25L"/>
    <property type="match status" value="1"/>
</dbReference>
<evidence type="ECO:0000256" key="5">
    <source>
        <dbReference type="ARBA" id="ARBA00022989"/>
    </source>
</evidence>
<dbReference type="GeneID" id="6756965"/>
<dbReference type="HOGENOM" id="CLU_066963_3_1_1"/>
<dbReference type="OMA" id="DVFEACF"/>
<name>B3S6D8_TRIAD</name>
<dbReference type="InParanoid" id="B3S6D8"/>
<keyword evidence="6 8" id="KW-0472">Membrane</keyword>
<feature type="non-terminal residue" evidence="10">
    <location>
        <position position="1"/>
    </location>
</feature>
<dbReference type="Pfam" id="PF01105">
    <property type="entry name" value="EMP24_GP25L"/>
    <property type="match status" value="1"/>
</dbReference>
<evidence type="ECO:0000256" key="2">
    <source>
        <dbReference type="ARBA" id="ARBA00007104"/>
    </source>
</evidence>
<evidence type="ECO:0000256" key="3">
    <source>
        <dbReference type="ARBA" id="ARBA00022692"/>
    </source>
</evidence>
<gene>
    <name evidence="10" type="ORF">TRIADDRAFT_6732</name>
</gene>
<comment type="subcellular location">
    <subcellularLocation>
        <location evidence="1 7">Membrane</location>
        <topology evidence="1 7">Single-pass type I membrane protein</topology>
    </subcellularLocation>
</comment>
<evidence type="ECO:0000313" key="11">
    <source>
        <dbReference type="Proteomes" id="UP000009022"/>
    </source>
</evidence>
<organism evidence="10 11">
    <name type="scientific">Trichoplax adhaerens</name>
    <name type="common">Trichoplax reptans</name>
    <dbReference type="NCBI Taxonomy" id="10228"/>
    <lineage>
        <taxon>Eukaryota</taxon>
        <taxon>Metazoa</taxon>
        <taxon>Placozoa</taxon>
        <taxon>Uniplacotomia</taxon>
        <taxon>Trichoplacea</taxon>
        <taxon>Trichoplacidae</taxon>
        <taxon>Trichoplax</taxon>
    </lineage>
</organism>
<dbReference type="STRING" id="10228.B3S6D8"/>
<dbReference type="AlphaFoldDB" id="B3S6D8"/>
<evidence type="ECO:0000259" key="9">
    <source>
        <dbReference type="PROSITE" id="PS50866"/>
    </source>
</evidence>
<feature type="transmembrane region" description="Helical" evidence="8">
    <location>
        <begin position="162"/>
        <end position="184"/>
    </location>
</feature>
<evidence type="ECO:0000313" key="10">
    <source>
        <dbReference type="EMBL" id="EDV21741.1"/>
    </source>
</evidence>
<dbReference type="GO" id="GO:0006886">
    <property type="term" value="P:intracellular protein transport"/>
    <property type="evidence" value="ECO:0000318"/>
    <property type="project" value="GO_Central"/>
</dbReference>
<dbReference type="PROSITE" id="PS50866">
    <property type="entry name" value="GOLD"/>
    <property type="match status" value="1"/>
</dbReference>
<accession>B3S6D8</accession>
<keyword evidence="4" id="KW-0732">Signal</keyword>
<comment type="similarity">
    <text evidence="2 7">Belongs to the EMP24/GP25L family.</text>
</comment>
<dbReference type="RefSeq" id="XP_002115889.1">
    <property type="nucleotide sequence ID" value="XM_002115853.2"/>
</dbReference>
<dbReference type="InterPro" id="IPR015720">
    <property type="entry name" value="Emp24-like"/>
</dbReference>
<dbReference type="CTD" id="6756965"/>
<evidence type="ECO:0000256" key="6">
    <source>
        <dbReference type="ARBA" id="ARBA00023136"/>
    </source>
</evidence>
<dbReference type="Proteomes" id="UP000009022">
    <property type="component" value="Unassembled WGS sequence"/>
</dbReference>
<dbReference type="GO" id="GO:0007030">
    <property type="term" value="P:Golgi organization"/>
    <property type="evidence" value="ECO:0000318"/>
    <property type="project" value="GO_Central"/>
</dbReference>
<proteinExistence type="inferred from homology"/>
<dbReference type="PhylomeDB" id="B3S6D8"/>
<dbReference type="eggNOG" id="KOG1691">
    <property type="taxonomic scope" value="Eukaryota"/>
</dbReference>
<dbReference type="GO" id="GO:0005793">
    <property type="term" value="C:endoplasmic reticulum-Golgi intermediate compartment"/>
    <property type="evidence" value="ECO:0000318"/>
    <property type="project" value="GO_Central"/>
</dbReference>
<evidence type="ECO:0000256" key="4">
    <source>
        <dbReference type="ARBA" id="ARBA00022729"/>
    </source>
</evidence>
<dbReference type="OrthoDB" id="759142at2759"/>
<feature type="domain" description="GOLD" evidence="9">
    <location>
        <begin position="22"/>
        <end position="129"/>
    </location>
</feature>
<keyword evidence="3 7" id="KW-0812">Transmembrane</keyword>
<dbReference type="KEGG" id="tad:TRIADDRAFT_6732"/>
<dbReference type="PANTHER" id="PTHR22811">
    <property type="entry name" value="TRANSMEMBRANE EMP24 DOMAIN-CONTAINING PROTEIN"/>
    <property type="match status" value="1"/>
</dbReference>
<evidence type="ECO:0000256" key="7">
    <source>
        <dbReference type="RuleBase" id="RU003827"/>
    </source>
</evidence>
<dbReference type="GO" id="GO:0005794">
    <property type="term" value="C:Golgi apparatus"/>
    <property type="evidence" value="ECO:0000318"/>
    <property type="project" value="GO_Central"/>
</dbReference>
<sequence length="195" mass="22683">LIIVSLVSQCHSISFRLLANSKRCLLDTAQKNELVTGEYSISETPLLKTHIKVTDSKKDVLYKNDGTKQGKFAITLDHPSSFEVCFKSHLPPGSGHDITYVIKRGVEAKNYEQVKEAEKLKPMELELRRLHDLSQELVEDFVYMRNREEEMRDTNESTHARVLYFSLFSMCCLLVLASWQLYYLRRYFKAKKLID</sequence>